<organism evidence="2 3">
    <name type="scientific">Phascolomyces articulosus</name>
    <dbReference type="NCBI Taxonomy" id="60185"/>
    <lineage>
        <taxon>Eukaryota</taxon>
        <taxon>Fungi</taxon>
        <taxon>Fungi incertae sedis</taxon>
        <taxon>Mucoromycota</taxon>
        <taxon>Mucoromycotina</taxon>
        <taxon>Mucoromycetes</taxon>
        <taxon>Mucorales</taxon>
        <taxon>Lichtheimiaceae</taxon>
        <taxon>Phascolomyces</taxon>
    </lineage>
</organism>
<protein>
    <recommendedName>
        <fullName evidence="4">Secreted protein</fullName>
    </recommendedName>
</protein>
<reference evidence="2" key="1">
    <citation type="journal article" date="2022" name="IScience">
        <title>Evolution of zygomycete secretomes and the origins of terrestrial fungal ecologies.</title>
        <authorList>
            <person name="Chang Y."/>
            <person name="Wang Y."/>
            <person name="Mondo S."/>
            <person name="Ahrendt S."/>
            <person name="Andreopoulos W."/>
            <person name="Barry K."/>
            <person name="Beard J."/>
            <person name="Benny G.L."/>
            <person name="Blankenship S."/>
            <person name="Bonito G."/>
            <person name="Cuomo C."/>
            <person name="Desiro A."/>
            <person name="Gervers K.A."/>
            <person name="Hundley H."/>
            <person name="Kuo A."/>
            <person name="LaButti K."/>
            <person name="Lang B.F."/>
            <person name="Lipzen A."/>
            <person name="O'Donnell K."/>
            <person name="Pangilinan J."/>
            <person name="Reynolds N."/>
            <person name="Sandor L."/>
            <person name="Smith M.E."/>
            <person name="Tsang A."/>
            <person name="Grigoriev I.V."/>
            <person name="Stajich J.E."/>
            <person name="Spatafora J.W."/>
        </authorList>
    </citation>
    <scope>NUCLEOTIDE SEQUENCE</scope>
    <source>
        <strain evidence="2">RSA 2281</strain>
    </source>
</reference>
<feature type="chain" id="PRO_5041907717" description="Secreted protein" evidence="1">
    <location>
        <begin position="20"/>
        <end position="172"/>
    </location>
</feature>
<gene>
    <name evidence="2" type="ORF">BDA99DRAFT_558858</name>
</gene>
<dbReference type="Proteomes" id="UP001209540">
    <property type="component" value="Unassembled WGS sequence"/>
</dbReference>
<keyword evidence="1" id="KW-0732">Signal</keyword>
<evidence type="ECO:0008006" key="4">
    <source>
        <dbReference type="Google" id="ProtNLM"/>
    </source>
</evidence>
<dbReference type="Gene3D" id="3.30.350.10">
    <property type="entry name" value="Subtilisin inhibitor-like"/>
    <property type="match status" value="1"/>
</dbReference>
<comment type="caution">
    <text evidence="2">The sequence shown here is derived from an EMBL/GenBank/DDBJ whole genome shotgun (WGS) entry which is preliminary data.</text>
</comment>
<dbReference type="AlphaFoldDB" id="A0AAD5KCE3"/>
<keyword evidence="3" id="KW-1185">Reference proteome</keyword>
<sequence length="172" mass="18567">MKTFCVLSLLFSTFLISNAQLLESITPALGGGEPPKQIFDGVISVYNFAQEGILQMIWTLGCPDVKGTTNHPKAEQACKELEQLRGNLDSLATSSQPEVNAPGCPETDIREFAALSINGKYNGQEVKVMEVKYRNRCSLQVALAQANLPDLVPFEQDGNLSPPIDAAPATTV</sequence>
<evidence type="ECO:0000313" key="2">
    <source>
        <dbReference type="EMBL" id="KAI9266822.1"/>
    </source>
</evidence>
<evidence type="ECO:0000313" key="3">
    <source>
        <dbReference type="Proteomes" id="UP001209540"/>
    </source>
</evidence>
<evidence type="ECO:0000256" key="1">
    <source>
        <dbReference type="SAM" id="SignalP"/>
    </source>
</evidence>
<name>A0AAD5KCE3_9FUNG</name>
<reference evidence="2" key="2">
    <citation type="submission" date="2023-02" db="EMBL/GenBank/DDBJ databases">
        <authorList>
            <consortium name="DOE Joint Genome Institute"/>
            <person name="Mondo S.J."/>
            <person name="Chang Y."/>
            <person name="Wang Y."/>
            <person name="Ahrendt S."/>
            <person name="Andreopoulos W."/>
            <person name="Barry K."/>
            <person name="Beard J."/>
            <person name="Benny G.L."/>
            <person name="Blankenship S."/>
            <person name="Bonito G."/>
            <person name="Cuomo C."/>
            <person name="Desiro A."/>
            <person name="Gervers K.A."/>
            <person name="Hundley H."/>
            <person name="Kuo A."/>
            <person name="LaButti K."/>
            <person name="Lang B.F."/>
            <person name="Lipzen A."/>
            <person name="O'Donnell K."/>
            <person name="Pangilinan J."/>
            <person name="Reynolds N."/>
            <person name="Sandor L."/>
            <person name="Smith M.W."/>
            <person name="Tsang A."/>
            <person name="Grigoriev I.V."/>
            <person name="Stajich J.E."/>
            <person name="Spatafora J.W."/>
        </authorList>
    </citation>
    <scope>NUCLEOTIDE SEQUENCE</scope>
    <source>
        <strain evidence="2">RSA 2281</strain>
    </source>
</reference>
<dbReference type="SUPFAM" id="SSF55399">
    <property type="entry name" value="Subtilisin inhibitor"/>
    <property type="match status" value="1"/>
</dbReference>
<feature type="signal peptide" evidence="1">
    <location>
        <begin position="1"/>
        <end position="19"/>
    </location>
</feature>
<dbReference type="GO" id="GO:0004867">
    <property type="term" value="F:serine-type endopeptidase inhibitor activity"/>
    <property type="evidence" value="ECO:0007669"/>
    <property type="project" value="InterPro"/>
</dbReference>
<dbReference type="EMBL" id="JAIXMP010000010">
    <property type="protein sequence ID" value="KAI9266822.1"/>
    <property type="molecule type" value="Genomic_DNA"/>
</dbReference>
<proteinExistence type="predicted"/>
<accession>A0AAD5KCE3</accession>
<dbReference type="InterPro" id="IPR036819">
    <property type="entry name" value="Subtilisin_inhibitor-like_sf"/>
</dbReference>